<dbReference type="GO" id="GO:0022857">
    <property type="term" value="F:transmembrane transporter activity"/>
    <property type="evidence" value="ECO:0007669"/>
    <property type="project" value="InterPro"/>
</dbReference>
<keyword evidence="3" id="KW-0812">Transmembrane</keyword>
<feature type="transmembrane region" description="Helical" evidence="3">
    <location>
        <begin position="333"/>
        <end position="359"/>
    </location>
</feature>
<accession>A0AAD9VEQ1</accession>
<dbReference type="PROSITE" id="PS50850">
    <property type="entry name" value="MFS"/>
    <property type="match status" value="1"/>
</dbReference>
<feature type="domain" description="Major facilitator superfamily (MFS) profile" evidence="4">
    <location>
        <begin position="1"/>
        <end position="422"/>
    </location>
</feature>
<feature type="transmembrane region" description="Helical" evidence="3">
    <location>
        <begin position="398"/>
        <end position="420"/>
    </location>
</feature>
<reference evidence="5" key="2">
    <citation type="journal article" date="2023" name="Science">
        <title>Genomic signatures of disease resistance in endangered staghorn corals.</title>
        <authorList>
            <person name="Vollmer S.V."/>
            <person name="Selwyn J.D."/>
            <person name="Despard B.A."/>
            <person name="Roesel C.L."/>
        </authorList>
    </citation>
    <scope>NUCLEOTIDE SEQUENCE</scope>
    <source>
        <strain evidence="5">K2</strain>
    </source>
</reference>
<evidence type="ECO:0000256" key="2">
    <source>
        <dbReference type="SAM" id="MobiDB-lite"/>
    </source>
</evidence>
<feature type="transmembrane region" description="Helical" evidence="3">
    <location>
        <begin position="123"/>
        <end position="147"/>
    </location>
</feature>
<feature type="transmembrane region" description="Helical" evidence="3">
    <location>
        <begin position="101"/>
        <end position="117"/>
    </location>
</feature>
<comment type="subcellular location">
    <subcellularLocation>
        <location evidence="1">Membrane</location>
        <topology evidence="1">Multi-pass membrane protein</topology>
    </subcellularLocation>
</comment>
<dbReference type="InterPro" id="IPR011701">
    <property type="entry name" value="MFS"/>
</dbReference>
<feature type="transmembrane region" description="Helical" evidence="3">
    <location>
        <begin position="366"/>
        <end position="386"/>
    </location>
</feature>
<dbReference type="EMBL" id="JARQWQ010000006">
    <property type="protein sequence ID" value="KAK2571247.1"/>
    <property type="molecule type" value="Genomic_DNA"/>
</dbReference>
<evidence type="ECO:0000313" key="6">
    <source>
        <dbReference type="Proteomes" id="UP001249851"/>
    </source>
</evidence>
<dbReference type="Proteomes" id="UP001249851">
    <property type="component" value="Unassembled WGS sequence"/>
</dbReference>
<feature type="transmembrane region" description="Helical" evidence="3">
    <location>
        <begin position="280"/>
        <end position="299"/>
    </location>
</feature>
<feature type="region of interest" description="Disordered" evidence="2">
    <location>
        <begin position="1"/>
        <end position="28"/>
    </location>
</feature>
<keyword evidence="3" id="KW-0472">Membrane</keyword>
<evidence type="ECO:0000259" key="4">
    <source>
        <dbReference type="PROSITE" id="PS50850"/>
    </source>
</evidence>
<feature type="transmembrane region" description="Helical" evidence="3">
    <location>
        <begin position="159"/>
        <end position="179"/>
    </location>
</feature>
<dbReference type="Gene3D" id="1.20.1250.20">
    <property type="entry name" value="MFS general substrate transporter like domains"/>
    <property type="match status" value="2"/>
</dbReference>
<name>A0AAD9VEQ1_ACRCE</name>
<dbReference type="AlphaFoldDB" id="A0AAD9VEQ1"/>
<evidence type="ECO:0000256" key="3">
    <source>
        <dbReference type="SAM" id="Phobius"/>
    </source>
</evidence>
<feature type="transmembrane region" description="Helical" evidence="3">
    <location>
        <begin position="70"/>
        <end position="89"/>
    </location>
</feature>
<feature type="transmembrane region" description="Helical" evidence="3">
    <location>
        <begin position="191"/>
        <end position="209"/>
    </location>
</feature>
<dbReference type="SUPFAM" id="SSF103473">
    <property type="entry name" value="MFS general substrate transporter"/>
    <property type="match status" value="1"/>
</dbReference>
<dbReference type="PANTHER" id="PTHR11360">
    <property type="entry name" value="MONOCARBOXYLATE TRANSPORTER"/>
    <property type="match status" value="1"/>
</dbReference>
<organism evidence="5 6">
    <name type="scientific">Acropora cervicornis</name>
    <name type="common">Staghorn coral</name>
    <dbReference type="NCBI Taxonomy" id="6130"/>
    <lineage>
        <taxon>Eukaryota</taxon>
        <taxon>Metazoa</taxon>
        <taxon>Cnidaria</taxon>
        <taxon>Anthozoa</taxon>
        <taxon>Hexacorallia</taxon>
        <taxon>Scleractinia</taxon>
        <taxon>Astrocoeniina</taxon>
        <taxon>Acroporidae</taxon>
        <taxon>Acropora</taxon>
    </lineage>
</organism>
<keyword evidence="6" id="KW-1185">Reference proteome</keyword>
<dbReference type="Pfam" id="PF07690">
    <property type="entry name" value="MFS_1"/>
    <property type="match status" value="1"/>
</dbReference>
<protein>
    <submittedName>
        <fullName evidence="5">Monocarboxylate transporter 4</fullName>
    </submittedName>
</protein>
<dbReference type="GO" id="GO:0016020">
    <property type="term" value="C:membrane"/>
    <property type="evidence" value="ECO:0007669"/>
    <property type="project" value="UniProtKB-SubCell"/>
</dbReference>
<reference evidence="5" key="1">
    <citation type="journal article" date="2023" name="G3 (Bethesda)">
        <title>Whole genome assembly and annotation of the endangered Caribbean coral Acropora cervicornis.</title>
        <authorList>
            <person name="Selwyn J.D."/>
            <person name="Vollmer S.V."/>
        </authorList>
    </citation>
    <scope>NUCLEOTIDE SEQUENCE</scope>
    <source>
        <strain evidence="5">K2</strain>
    </source>
</reference>
<dbReference type="CDD" id="cd17352">
    <property type="entry name" value="MFS_MCT_SLC16"/>
    <property type="match status" value="1"/>
</dbReference>
<dbReference type="PANTHER" id="PTHR11360:SF251">
    <property type="entry name" value="MAJOR FACILITATOR SUPERFAMILY (MFS) PROFILE DOMAIN-CONTAINING PROTEIN"/>
    <property type="match status" value="1"/>
</dbReference>
<keyword evidence="3" id="KW-1133">Transmembrane helix</keyword>
<comment type="caution">
    <text evidence="5">The sequence shown here is derived from an EMBL/GenBank/DDBJ whole genome shotgun (WGS) entry which is preliminary data.</text>
</comment>
<feature type="transmembrane region" description="Helical" evidence="3">
    <location>
        <begin position="242"/>
        <end position="260"/>
    </location>
</feature>
<proteinExistence type="predicted"/>
<evidence type="ECO:0000256" key="1">
    <source>
        <dbReference type="ARBA" id="ARBA00004141"/>
    </source>
</evidence>
<dbReference type="InterPro" id="IPR020846">
    <property type="entry name" value="MFS_dom"/>
</dbReference>
<gene>
    <name evidence="5" type="ORF">P5673_003820</name>
</gene>
<feature type="transmembrane region" description="Helical" evidence="3">
    <location>
        <begin position="32"/>
        <end position="58"/>
    </location>
</feature>
<sequence length="443" mass="48423">MMQTDRSIVSDDSSSKKMNNCSEKNPQPDSCWSWVVCVACSISNTIIVGIIISYGIIFPTLLEEFQEGKAITALVGSLAMVGLGIYSTLVAKVYNRWGPRITVTIGAFVCTSAILATSQCNSIYLLLLTYGVIFGFGSCFIFLPSFLVIPRYFIKRRSLAVGIITMGVGGSLLVTSPIIKALLDALGWRKMFMVLAGFVALTIPLVFTIQTLPPEVAEEQLDDDTAEGFFEGVRSVVRNQRFAIIFLSMNLFYIVIYIPSVHMVRYCEDLKISRSQASKLYLYSGLMSMVCRPLIGWLCDVKCIDAVYIYQLVAGIDGVATLLLPLARRYFHFVLYFIVYGLADGAVGCSSCIAILSCFTSKKRSLAFGLTCMVSASMAAAGPPLAGLLADEVGSYEPAFYMTGTVMLLAALVIFLIPLIRSSTQSREAVFEELIIAEKCTVV</sequence>
<dbReference type="InterPro" id="IPR036259">
    <property type="entry name" value="MFS_trans_sf"/>
</dbReference>
<feature type="transmembrane region" description="Helical" evidence="3">
    <location>
        <begin position="306"/>
        <end position="327"/>
    </location>
</feature>
<dbReference type="InterPro" id="IPR050327">
    <property type="entry name" value="Proton-linked_MCT"/>
</dbReference>
<evidence type="ECO:0000313" key="5">
    <source>
        <dbReference type="EMBL" id="KAK2571247.1"/>
    </source>
</evidence>